<name>A0A0A8YGS7_ARUDO</name>
<reference evidence="1" key="1">
    <citation type="submission" date="2014-09" db="EMBL/GenBank/DDBJ databases">
        <authorList>
            <person name="Magalhaes I.L.F."/>
            <person name="Oliveira U."/>
            <person name="Santos F.R."/>
            <person name="Vidigal T.H.D.A."/>
            <person name="Brescovit A.D."/>
            <person name="Santos A.J."/>
        </authorList>
    </citation>
    <scope>NUCLEOTIDE SEQUENCE</scope>
    <source>
        <tissue evidence="1">Shoot tissue taken approximately 20 cm above the soil surface</tissue>
    </source>
</reference>
<protein>
    <submittedName>
        <fullName evidence="1">Uncharacterized protein</fullName>
    </submittedName>
</protein>
<organism evidence="1">
    <name type="scientific">Arundo donax</name>
    <name type="common">Giant reed</name>
    <name type="synonym">Donax arundinaceus</name>
    <dbReference type="NCBI Taxonomy" id="35708"/>
    <lineage>
        <taxon>Eukaryota</taxon>
        <taxon>Viridiplantae</taxon>
        <taxon>Streptophyta</taxon>
        <taxon>Embryophyta</taxon>
        <taxon>Tracheophyta</taxon>
        <taxon>Spermatophyta</taxon>
        <taxon>Magnoliopsida</taxon>
        <taxon>Liliopsida</taxon>
        <taxon>Poales</taxon>
        <taxon>Poaceae</taxon>
        <taxon>PACMAD clade</taxon>
        <taxon>Arundinoideae</taxon>
        <taxon>Arundineae</taxon>
        <taxon>Arundo</taxon>
    </lineage>
</organism>
<proteinExistence type="predicted"/>
<sequence length="25" mass="2845">MSTIILLTAMGLYPGNHIRYLEPKL</sequence>
<dbReference type="AlphaFoldDB" id="A0A0A8YGS7"/>
<evidence type="ECO:0000313" key="1">
    <source>
        <dbReference type="EMBL" id="JAD25544.1"/>
    </source>
</evidence>
<dbReference type="EMBL" id="GBRH01272351">
    <property type="protein sequence ID" value="JAD25544.1"/>
    <property type="molecule type" value="Transcribed_RNA"/>
</dbReference>
<reference evidence="1" key="2">
    <citation type="journal article" date="2015" name="Data Brief">
        <title>Shoot transcriptome of the giant reed, Arundo donax.</title>
        <authorList>
            <person name="Barrero R.A."/>
            <person name="Guerrero F.D."/>
            <person name="Moolhuijzen P."/>
            <person name="Goolsby J.A."/>
            <person name="Tidwell J."/>
            <person name="Bellgard S.E."/>
            <person name="Bellgard M.I."/>
        </authorList>
    </citation>
    <scope>NUCLEOTIDE SEQUENCE</scope>
    <source>
        <tissue evidence="1">Shoot tissue taken approximately 20 cm above the soil surface</tissue>
    </source>
</reference>
<accession>A0A0A8YGS7</accession>